<evidence type="ECO:0000259" key="1">
    <source>
        <dbReference type="Pfam" id="PF12146"/>
    </source>
</evidence>
<dbReference type="Pfam" id="PF12146">
    <property type="entry name" value="Hydrolase_4"/>
    <property type="match status" value="1"/>
</dbReference>
<organism evidence="2 3">
    <name type="scientific">Haoranjiania flava</name>
    <dbReference type="NCBI Taxonomy" id="1856322"/>
    <lineage>
        <taxon>Bacteria</taxon>
        <taxon>Pseudomonadati</taxon>
        <taxon>Bacteroidota</taxon>
        <taxon>Chitinophagia</taxon>
        <taxon>Chitinophagales</taxon>
        <taxon>Chitinophagaceae</taxon>
        <taxon>Haoranjiania</taxon>
    </lineage>
</organism>
<proteinExistence type="predicted"/>
<dbReference type="GO" id="GO:0016787">
    <property type="term" value="F:hydrolase activity"/>
    <property type="evidence" value="ECO:0007669"/>
    <property type="project" value="UniProtKB-KW"/>
</dbReference>
<reference evidence="2" key="1">
    <citation type="submission" date="2022-10" db="EMBL/GenBank/DDBJ databases">
        <authorList>
            <person name="Kim H.S."/>
            <person name="Kim J.-S."/>
            <person name="Suh M.K."/>
            <person name="Eom M.K."/>
            <person name="Lee J.-S."/>
        </authorList>
    </citation>
    <scope>NUCLEOTIDE SEQUENCE</scope>
    <source>
        <strain evidence="2">LIP-5</strain>
    </source>
</reference>
<dbReference type="SUPFAM" id="SSF53474">
    <property type="entry name" value="alpha/beta-Hydrolases"/>
    <property type="match status" value="1"/>
</dbReference>
<dbReference type="EMBL" id="JAOTPL010000004">
    <property type="protein sequence ID" value="MCU7693839.1"/>
    <property type="molecule type" value="Genomic_DNA"/>
</dbReference>
<dbReference type="GO" id="GO:0016020">
    <property type="term" value="C:membrane"/>
    <property type="evidence" value="ECO:0007669"/>
    <property type="project" value="TreeGrafter"/>
</dbReference>
<feature type="domain" description="Serine aminopeptidase S33" evidence="1">
    <location>
        <begin position="69"/>
        <end position="258"/>
    </location>
</feature>
<accession>A0AAE3LJY4</accession>
<keyword evidence="2" id="KW-0378">Hydrolase</keyword>
<dbReference type="PRINTS" id="PR00111">
    <property type="entry name" value="ABHYDROLASE"/>
</dbReference>
<evidence type="ECO:0000313" key="2">
    <source>
        <dbReference type="EMBL" id="MCU7693839.1"/>
    </source>
</evidence>
<keyword evidence="3" id="KW-1185">Reference proteome</keyword>
<dbReference type="InterPro" id="IPR000073">
    <property type="entry name" value="AB_hydrolase_1"/>
</dbReference>
<dbReference type="InterPro" id="IPR050266">
    <property type="entry name" value="AB_hydrolase_sf"/>
</dbReference>
<gene>
    <name evidence="2" type="ORF">OD355_04830</name>
</gene>
<evidence type="ECO:0000313" key="3">
    <source>
        <dbReference type="Proteomes" id="UP001209317"/>
    </source>
</evidence>
<comment type="caution">
    <text evidence="2">The sequence shown here is derived from an EMBL/GenBank/DDBJ whole genome shotgun (WGS) entry which is preliminary data.</text>
</comment>
<dbReference type="Proteomes" id="UP001209317">
    <property type="component" value="Unassembled WGS sequence"/>
</dbReference>
<dbReference type="PANTHER" id="PTHR43798:SF33">
    <property type="entry name" value="HYDROLASE, PUTATIVE (AFU_ORTHOLOGUE AFUA_2G14860)-RELATED"/>
    <property type="match status" value="1"/>
</dbReference>
<dbReference type="InterPro" id="IPR029058">
    <property type="entry name" value="AB_hydrolase_fold"/>
</dbReference>
<dbReference type="PANTHER" id="PTHR43798">
    <property type="entry name" value="MONOACYLGLYCEROL LIPASE"/>
    <property type="match status" value="1"/>
</dbReference>
<sequence>MQKYIQYLDSTFSYFVYGTGKQTVFCFPGYGSRGEQFGLLEPYIGNDFTLISLELPFHYGTRWREHRMFFVSDLEAVMGLITKEENLAEDIWLAGFSLGGRIAINYFQQRPQHIKKLVLLAPDGMHKIFWYWLIVETHFGNFLLRMLNRSSKWAEKLIKFFYNIKAISASMYVMAKEIITYKEERKLLVKRWITFRKMHPDLKKFGENLQKYHVKALVLFGEHDKVIAPATVKHLKKVAPEQITTFTINAGHILLREPHLKEITKLFYMS</sequence>
<dbReference type="RefSeq" id="WP_263037325.1">
    <property type="nucleotide sequence ID" value="NZ_JAOTPL010000004.1"/>
</dbReference>
<dbReference type="AlphaFoldDB" id="A0AAE3LJY4"/>
<dbReference type="InterPro" id="IPR022742">
    <property type="entry name" value="Hydrolase_4"/>
</dbReference>
<dbReference type="Gene3D" id="3.40.50.1820">
    <property type="entry name" value="alpha/beta hydrolase"/>
    <property type="match status" value="1"/>
</dbReference>
<protein>
    <submittedName>
        <fullName evidence="2">Alpha/beta hydrolase</fullName>
    </submittedName>
</protein>
<name>A0AAE3LJY4_9BACT</name>